<dbReference type="GO" id="GO:0017004">
    <property type="term" value="P:cytochrome complex assembly"/>
    <property type="evidence" value="ECO:0007669"/>
    <property type="project" value="UniProtKB-KW"/>
</dbReference>
<dbReference type="CDD" id="cd02953">
    <property type="entry name" value="DsbDgamma"/>
    <property type="match status" value="1"/>
</dbReference>
<evidence type="ECO:0000313" key="11">
    <source>
        <dbReference type="Proteomes" id="UP000473531"/>
    </source>
</evidence>
<feature type="transmembrane region" description="Helical" evidence="7">
    <location>
        <begin position="383"/>
        <end position="402"/>
    </location>
</feature>
<dbReference type="SUPFAM" id="SSF52833">
    <property type="entry name" value="Thioredoxin-like"/>
    <property type="match status" value="1"/>
</dbReference>
<dbReference type="RefSeq" id="WP_160600913.1">
    <property type="nucleotide sequence ID" value="NZ_WTYU01000001.1"/>
</dbReference>
<keyword evidence="4 7" id="KW-1133">Transmembrane helix</keyword>
<feature type="domain" description="Thiol:disulfide interchange protein DsbD N-terminal" evidence="9">
    <location>
        <begin position="56"/>
        <end position="166"/>
    </location>
</feature>
<sequence>MDKTIIPIRLVQKILALMAVAVALVMALAVPAVGVAQEAARPTHIAAQLAAEGPIAAGQTVMVAIHFTPDDGWHGYWRNPGDAGYGMQLKWQLPAGWQASEPEYPVPRQLLISGLMNHVYKGPYAVLVPLHVPAGTLPQTGVPIALDAQWLACTDVICVPENAQLQFRLATSGTASDAPRFAAWRAAIPALLDQRAAFEITDELLRLAIPVPATLPLERPHIFLGSTDIINYAAPQRFSRRGNQLIAEIPLALRGDAPDAIEGILAFDEDDGVHFGADKGAVGAAGVPVAPNGAMLPSLLVLLLGAAAGGLLLNIMPCVFPILSLKALSLARAGENERQARKEALAYSAGVILACTALGGLVLALRAAGEQVGWAFQLQEPGVVVGLLVLAAAITANLAGMFELPSVSVTRSGEPASAFATGVLAAVVATPCTGPFMAAALGAALLLPPVEAMVLFAALGLGLALPFLAVGFIPAVRRLLPAPGPWMARFRHIMAIPMGLTAAALAWLIWRLAGAEYAFLAIGISAAVVASLAALGSGQRAGTRSLRFTSVAGIIAAIVLAFGLADAYDPPQSARSETALIDAKPFSQARLDAARSTGKPVFVWFTADWCLSCKVNESVAIEREATRDAFAKAGVIALVGDWTRRDPEITRFLTSHGAAGVPLYLWYPPGGSAQQLGQVLGPETLVTLVGTGPVTGPISGPISGERQPSVSGGTLLPAGSASGSD</sequence>
<feature type="transmembrane region" description="Helical" evidence="7">
    <location>
        <begin position="517"/>
        <end position="536"/>
    </location>
</feature>
<keyword evidence="11" id="KW-1185">Reference proteome</keyword>
<feature type="domain" description="Cytochrome C biogenesis protein transmembrane" evidence="8">
    <location>
        <begin position="302"/>
        <end position="501"/>
    </location>
</feature>
<feature type="transmembrane region" description="Helical" evidence="7">
    <location>
        <begin position="453"/>
        <end position="473"/>
    </location>
</feature>
<dbReference type="AlphaFoldDB" id="A0A6L7GJ17"/>
<dbReference type="Proteomes" id="UP000473531">
    <property type="component" value="Unassembled WGS sequence"/>
</dbReference>
<feature type="transmembrane region" description="Helical" evidence="7">
    <location>
        <begin position="548"/>
        <end position="568"/>
    </location>
</feature>
<keyword evidence="5 7" id="KW-0472">Membrane</keyword>
<keyword evidence="3" id="KW-0201">Cytochrome c-type biogenesis</keyword>
<dbReference type="Gene3D" id="3.40.30.10">
    <property type="entry name" value="Glutaredoxin"/>
    <property type="match status" value="1"/>
</dbReference>
<evidence type="ECO:0000259" key="9">
    <source>
        <dbReference type="Pfam" id="PF11412"/>
    </source>
</evidence>
<evidence type="ECO:0000256" key="5">
    <source>
        <dbReference type="ARBA" id="ARBA00023136"/>
    </source>
</evidence>
<dbReference type="InterPro" id="IPR028250">
    <property type="entry name" value="DsbDN"/>
</dbReference>
<name>A0A6L7GJ17_9SPHN</name>
<keyword evidence="2 7" id="KW-0812">Transmembrane</keyword>
<dbReference type="InterPro" id="IPR003834">
    <property type="entry name" value="Cyt_c_assmbl_TM_dom"/>
</dbReference>
<protein>
    <submittedName>
        <fullName evidence="10">Thiol:disulfide interchange protein</fullName>
    </submittedName>
</protein>
<proteinExistence type="predicted"/>
<dbReference type="GO" id="GO:0016020">
    <property type="term" value="C:membrane"/>
    <property type="evidence" value="ECO:0007669"/>
    <property type="project" value="UniProtKB-SubCell"/>
</dbReference>
<evidence type="ECO:0000259" key="8">
    <source>
        <dbReference type="Pfam" id="PF02683"/>
    </source>
</evidence>
<dbReference type="PANTHER" id="PTHR32234">
    <property type="entry name" value="THIOL:DISULFIDE INTERCHANGE PROTEIN DSBD"/>
    <property type="match status" value="1"/>
</dbReference>
<dbReference type="Pfam" id="PF02683">
    <property type="entry name" value="DsbD_TM"/>
    <property type="match status" value="1"/>
</dbReference>
<dbReference type="PANTHER" id="PTHR32234:SF3">
    <property type="entry name" value="SUPPRESSION OF COPPER SENSITIVITY PROTEIN"/>
    <property type="match status" value="1"/>
</dbReference>
<evidence type="ECO:0000256" key="4">
    <source>
        <dbReference type="ARBA" id="ARBA00022989"/>
    </source>
</evidence>
<comment type="caution">
    <text evidence="10">The sequence shown here is derived from an EMBL/GenBank/DDBJ whole genome shotgun (WGS) entry which is preliminary data.</text>
</comment>
<evidence type="ECO:0000256" key="6">
    <source>
        <dbReference type="SAM" id="MobiDB-lite"/>
    </source>
</evidence>
<evidence type="ECO:0000256" key="3">
    <source>
        <dbReference type="ARBA" id="ARBA00022748"/>
    </source>
</evidence>
<accession>A0A6L7GJ17</accession>
<evidence type="ECO:0000256" key="7">
    <source>
        <dbReference type="SAM" id="Phobius"/>
    </source>
</evidence>
<feature type="region of interest" description="Disordered" evidence="6">
    <location>
        <begin position="697"/>
        <end position="725"/>
    </location>
</feature>
<dbReference type="EMBL" id="WTYU01000001">
    <property type="protein sequence ID" value="MXP14651.1"/>
    <property type="molecule type" value="Genomic_DNA"/>
</dbReference>
<dbReference type="InterPro" id="IPR036249">
    <property type="entry name" value="Thioredoxin-like_sf"/>
</dbReference>
<dbReference type="OrthoDB" id="9811036at2"/>
<feature type="transmembrane region" description="Helical" evidence="7">
    <location>
        <begin position="423"/>
        <end position="447"/>
    </location>
</feature>
<dbReference type="Pfam" id="PF13899">
    <property type="entry name" value="Thioredoxin_7"/>
    <property type="match status" value="1"/>
</dbReference>
<evidence type="ECO:0000313" key="10">
    <source>
        <dbReference type="EMBL" id="MXP14651.1"/>
    </source>
</evidence>
<organism evidence="10 11">
    <name type="scientific">Allopontixanthobacter confluentis</name>
    <dbReference type="NCBI Taxonomy" id="1849021"/>
    <lineage>
        <taxon>Bacteria</taxon>
        <taxon>Pseudomonadati</taxon>
        <taxon>Pseudomonadota</taxon>
        <taxon>Alphaproteobacteria</taxon>
        <taxon>Sphingomonadales</taxon>
        <taxon>Erythrobacteraceae</taxon>
        <taxon>Allopontixanthobacter</taxon>
    </lineage>
</organism>
<evidence type="ECO:0000256" key="1">
    <source>
        <dbReference type="ARBA" id="ARBA00004141"/>
    </source>
</evidence>
<dbReference type="Pfam" id="PF11412">
    <property type="entry name" value="DsbD_N"/>
    <property type="match status" value="1"/>
</dbReference>
<feature type="transmembrane region" description="Helical" evidence="7">
    <location>
        <begin position="344"/>
        <end position="363"/>
    </location>
</feature>
<evidence type="ECO:0000256" key="2">
    <source>
        <dbReference type="ARBA" id="ARBA00022692"/>
    </source>
</evidence>
<dbReference type="InterPro" id="IPR035671">
    <property type="entry name" value="DsbD_gamma"/>
</dbReference>
<feature type="transmembrane region" description="Helical" evidence="7">
    <location>
        <begin position="299"/>
        <end position="323"/>
    </location>
</feature>
<feature type="transmembrane region" description="Helical" evidence="7">
    <location>
        <begin position="493"/>
        <end position="511"/>
    </location>
</feature>
<comment type="subcellular location">
    <subcellularLocation>
        <location evidence="1">Membrane</location>
        <topology evidence="1">Multi-pass membrane protein</topology>
    </subcellularLocation>
</comment>
<dbReference type="GO" id="GO:0015035">
    <property type="term" value="F:protein-disulfide reductase activity"/>
    <property type="evidence" value="ECO:0007669"/>
    <property type="project" value="TreeGrafter"/>
</dbReference>
<gene>
    <name evidence="10" type="ORF">GRI44_07795</name>
</gene>
<reference evidence="10 11" key="1">
    <citation type="submission" date="2019-12" db="EMBL/GenBank/DDBJ databases">
        <title>Genomic-based taxomic classification of the family Erythrobacteraceae.</title>
        <authorList>
            <person name="Xu L."/>
        </authorList>
    </citation>
    <scope>NUCLEOTIDE SEQUENCE [LARGE SCALE GENOMIC DNA]</scope>
    <source>
        <strain evidence="10 11">KCTC 52259</strain>
    </source>
</reference>
<dbReference type="GO" id="GO:0045454">
    <property type="term" value="P:cell redox homeostasis"/>
    <property type="evidence" value="ECO:0007669"/>
    <property type="project" value="TreeGrafter"/>
</dbReference>